<evidence type="ECO:0000313" key="4">
    <source>
        <dbReference type="EMBL" id="MBU5592478.1"/>
    </source>
</evidence>
<comment type="similarity">
    <text evidence="1">Belongs to the LytR/CpsA/Psr (LCP) family.</text>
</comment>
<keyword evidence="2" id="KW-0472">Membrane</keyword>
<dbReference type="NCBIfam" id="TIGR00350">
    <property type="entry name" value="lytR_cpsA_psr"/>
    <property type="match status" value="1"/>
</dbReference>
<comment type="caution">
    <text evidence="4">The sequence shown here is derived from an EMBL/GenBank/DDBJ whole genome shotgun (WGS) entry which is preliminary data.</text>
</comment>
<evidence type="ECO:0000256" key="2">
    <source>
        <dbReference type="SAM" id="Phobius"/>
    </source>
</evidence>
<reference evidence="4 5" key="1">
    <citation type="submission" date="2021-06" db="EMBL/GenBank/DDBJ databases">
        <authorList>
            <person name="Sun Q."/>
            <person name="Li D."/>
        </authorList>
    </citation>
    <scope>NUCLEOTIDE SEQUENCE [LARGE SCALE GENOMIC DNA]</scope>
    <source>
        <strain evidence="4 5">MSJ-4</strain>
    </source>
</reference>
<feature type="transmembrane region" description="Helical" evidence="2">
    <location>
        <begin position="14"/>
        <end position="35"/>
    </location>
</feature>
<keyword evidence="2" id="KW-1133">Transmembrane helix</keyword>
<dbReference type="Pfam" id="PF03816">
    <property type="entry name" value="LytR_cpsA_psr"/>
    <property type="match status" value="1"/>
</dbReference>
<keyword evidence="2" id="KW-0812">Transmembrane</keyword>
<dbReference type="RefSeq" id="WP_216457256.1">
    <property type="nucleotide sequence ID" value="NZ_JAHLQL010000004.1"/>
</dbReference>
<evidence type="ECO:0000256" key="1">
    <source>
        <dbReference type="ARBA" id="ARBA00006068"/>
    </source>
</evidence>
<dbReference type="PANTHER" id="PTHR33392">
    <property type="entry name" value="POLYISOPRENYL-TEICHOIC ACID--PEPTIDOGLYCAN TEICHOIC ACID TRANSFERASE TAGU"/>
    <property type="match status" value="1"/>
</dbReference>
<evidence type="ECO:0000313" key="5">
    <source>
        <dbReference type="Proteomes" id="UP000736583"/>
    </source>
</evidence>
<dbReference type="PANTHER" id="PTHR33392:SF6">
    <property type="entry name" value="POLYISOPRENYL-TEICHOIC ACID--PEPTIDOGLYCAN TEICHOIC ACID TRANSFERASE TAGU"/>
    <property type="match status" value="1"/>
</dbReference>
<evidence type="ECO:0000259" key="3">
    <source>
        <dbReference type="Pfam" id="PF03816"/>
    </source>
</evidence>
<name>A0ABS6F4E4_9CLOT</name>
<dbReference type="InterPro" id="IPR004474">
    <property type="entry name" value="LytR_CpsA_psr"/>
</dbReference>
<protein>
    <submittedName>
        <fullName evidence="4">LCP family protein</fullName>
    </submittedName>
</protein>
<dbReference type="EMBL" id="JAHLQL010000004">
    <property type="protein sequence ID" value="MBU5592478.1"/>
    <property type="molecule type" value="Genomic_DNA"/>
</dbReference>
<feature type="domain" description="Cell envelope-related transcriptional attenuator" evidence="3">
    <location>
        <begin position="89"/>
        <end position="246"/>
    </location>
</feature>
<proteinExistence type="inferred from homology"/>
<gene>
    <name evidence="4" type="ORF">KQI89_12005</name>
</gene>
<accession>A0ABS6F4E4</accession>
<dbReference type="InterPro" id="IPR050922">
    <property type="entry name" value="LytR/CpsA/Psr_CW_biosynth"/>
</dbReference>
<dbReference type="Proteomes" id="UP000736583">
    <property type="component" value="Unassembled WGS sequence"/>
</dbReference>
<sequence length="337" mass="38662">MSEDEKKTSKKKKIFFMVLIFIFLFIIGMVCFYVINSLNKVKTNEISKTNEDLGIEESTIEELKEKQKHEILNIAFFGLDQREPNEPSRSDATMILTIDQDRNKIKMLSIMRDSYINIDGHGKDKLNHAYAFGGPSLAIKTLNKNYKLNIKDYASINFYNMEKVIDILGGLEIDVKRDEISQINLYISELNSYRKTKPTYVKNPGLQTLNGMQALSYSRIRNVGNGDFERTDRQRIVLALLLEKIQSAGITKYPSLVSELLPLVETSLSKTEILKIGSEILMSPNIVIEQERFPVDGYYKDGGEMINGVWYLPFDKEATTKQIHDYIFDDVIPTPLK</sequence>
<keyword evidence="5" id="KW-1185">Reference proteome</keyword>
<organism evidence="4 5">
    <name type="scientific">Clostridium simiarum</name>
    <dbReference type="NCBI Taxonomy" id="2841506"/>
    <lineage>
        <taxon>Bacteria</taxon>
        <taxon>Bacillati</taxon>
        <taxon>Bacillota</taxon>
        <taxon>Clostridia</taxon>
        <taxon>Eubacteriales</taxon>
        <taxon>Clostridiaceae</taxon>
        <taxon>Clostridium</taxon>
    </lineage>
</organism>